<feature type="compositionally biased region" description="Basic and acidic residues" evidence="10">
    <location>
        <begin position="464"/>
        <end position="473"/>
    </location>
</feature>
<dbReference type="InterPro" id="IPR036388">
    <property type="entry name" value="WH-like_DNA-bd_sf"/>
</dbReference>
<feature type="compositionally biased region" description="Polar residues" evidence="10">
    <location>
        <begin position="568"/>
        <end position="579"/>
    </location>
</feature>
<keyword evidence="6" id="KW-0539">Nucleus</keyword>
<dbReference type="GO" id="GO:0003700">
    <property type="term" value="F:DNA-binding transcription factor activity"/>
    <property type="evidence" value="ECO:0007669"/>
    <property type="project" value="InterPro"/>
</dbReference>
<feature type="compositionally biased region" description="Basic and acidic residues" evidence="10">
    <location>
        <begin position="437"/>
        <end position="454"/>
    </location>
</feature>
<dbReference type="InterPro" id="IPR036390">
    <property type="entry name" value="WH_DNA-bd_sf"/>
</dbReference>
<keyword evidence="13" id="KW-1185">Reference proteome</keyword>
<dbReference type="EMBL" id="KV454004">
    <property type="protein sequence ID" value="ODQ45862.1"/>
    <property type="molecule type" value="Genomic_DNA"/>
</dbReference>
<evidence type="ECO:0000313" key="12">
    <source>
        <dbReference type="EMBL" id="ODQ45862.1"/>
    </source>
</evidence>
<accession>A0A1E3NIA1</accession>
<feature type="compositionally biased region" description="Polar residues" evidence="10">
    <location>
        <begin position="371"/>
        <end position="391"/>
    </location>
</feature>
<feature type="compositionally biased region" description="Low complexity" evidence="10">
    <location>
        <begin position="592"/>
        <end position="608"/>
    </location>
</feature>
<feature type="domain" description="HSF-type DNA-binding" evidence="11">
    <location>
        <begin position="300"/>
        <end position="324"/>
    </location>
</feature>
<dbReference type="GO" id="GO:0043565">
    <property type="term" value="F:sequence-specific DNA binding"/>
    <property type="evidence" value="ECO:0007669"/>
    <property type="project" value="InterPro"/>
</dbReference>
<feature type="compositionally biased region" description="Low complexity" evidence="10">
    <location>
        <begin position="62"/>
        <end position="114"/>
    </location>
</feature>
<dbReference type="STRING" id="763406.A0A1E3NIA1"/>
<dbReference type="SMART" id="SM00415">
    <property type="entry name" value="HSF"/>
    <property type="match status" value="1"/>
</dbReference>
<evidence type="ECO:0000256" key="6">
    <source>
        <dbReference type="ARBA" id="ARBA00023242"/>
    </source>
</evidence>
<dbReference type="SUPFAM" id="SSF46785">
    <property type="entry name" value="Winged helix' DNA-binding domain"/>
    <property type="match status" value="1"/>
</dbReference>
<name>A0A1E3NIA1_9ASCO</name>
<dbReference type="Pfam" id="PF00447">
    <property type="entry name" value="HSF_DNA-bind"/>
    <property type="match status" value="1"/>
</dbReference>
<dbReference type="FunFam" id="1.10.10.10:FF:000027">
    <property type="entry name" value="Heat shock transcription factor 1"/>
    <property type="match status" value="1"/>
</dbReference>
<evidence type="ECO:0000256" key="10">
    <source>
        <dbReference type="SAM" id="MobiDB-lite"/>
    </source>
</evidence>
<dbReference type="GeneID" id="30176599"/>
<feature type="compositionally biased region" description="Basic and acidic residues" evidence="10">
    <location>
        <begin position="772"/>
        <end position="825"/>
    </location>
</feature>
<organism evidence="12 13">
    <name type="scientific">Pichia membranifaciens NRRL Y-2026</name>
    <dbReference type="NCBI Taxonomy" id="763406"/>
    <lineage>
        <taxon>Eukaryota</taxon>
        <taxon>Fungi</taxon>
        <taxon>Dikarya</taxon>
        <taxon>Ascomycota</taxon>
        <taxon>Saccharomycotina</taxon>
        <taxon>Pichiomycetes</taxon>
        <taxon>Pichiales</taxon>
        <taxon>Pichiaceae</taxon>
        <taxon>Pichia</taxon>
    </lineage>
</organism>
<comment type="similarity">
    <text evidence="2 9">Belongs to the HSF family.</text>
</comment>
<dbReference type="GO" id="GO:0005634">
    <property type="term" value="C:nucleus"/>
    <property type="evidence" value="ECO:0007669"/>
    <property type="project" value="UniProtKB-SubCell"/>
</dbReference>
<evidence type="ECO:0000256" key="4">
    <source>
        <dbReference type="ARBA" id="ARBA00023125"/>
    </source>
</evidence>
<keyword evidence="5" id="KW-0804">Transcription</keyword>
<dbReference type="OrthoDB" id="60033at2759"/>
<dbReference type="PROSITE" id="PS00434">
    <property type="entry name" value="HSF_DOMAIN"/>
    <property type="match status" value="1"/>
</dbReference>
<dbReference type="RefSeq" id="XP_019016975.1">
    <property type="nucleotide sequence ID" value="XM_019159912.1"/>
</dbReference>
<feature type="region of interest" description="Disordered" evidence="10">
    <location>
        <begin position="437"/>
        <end position="518"/>
    </location>
</feature>
<evidence type="ECO:0000256" key="5">
    <source>
        <dbReference type="ARBA" id="ARBA00023163"/>
    </source>
</evidence>
<feature type="region of interest" description="Disordered" evidence="10">
    <location>
        <begin position="176"/>
        <end position="248"/>
    </location>
</feature>
<feature type="region of interest" description="Disordered" evidence="10">
    <location>
        <begin position="723"/>
        <end position="825"/>
    </location>
</feature>
<feature type="region of interest" description="Disordered" evidence="10">
    <location>
        <begin position="59"/>
        <end position="123"/>
    </location>
</feature>
<gene>
    <name evidence="12" type="ORF">PICMEDRAFT_12308</name>
</gene>
<evidence type="ECO:0000256" key="3">
    <source>
        <dbReference type="ARBA" id="ARBA00023015"/>
    </source>
</evidence>
<protein>
    <recommendedName>
        <fullName evidence="7">Heat shock transcription factor</fullName>
    </recommendedName>
    <alternativeName>
        <fullName evidence="8">Heat shock factor protein</fullName>
    </alternativeName>
</protein>
<sequence>MENNNTPYNNFIPDIKQNNDIHANTILLPTMPGPHQQMITQHLAHPNMYLMNVPQAHMDQYQQQQQHLLQSQHPQQGPPQQGHLQQGHLQQGHPQQGHPQQGHPQQGHPQQQQQPLPPMMQPQMILPHPYFQQHVHMIPQQQSQQSQHVQAIYPQQHLHPQPLPLSNYQALEQQRSLSSELLSNPQPAPQIRSASEQRQLSQTQNQVQVGQQNQQHPSSPHHQPVEPLDPSQFKTEKNSKRISSASSKIKHQKKVSAFVTKLYSMLHDPSLSHLIWWSRLYQNDTTTFALLPGTEFASCLTTYFKHGNVASFVRQLHMYGFHKVCEGNQQHLLQSSYDQNHTIWEFRHASGKFKRGDQNHLHLIKRRANSRRTSANPDVNSVNPEPVNTSAVDIHGEPLQPQSSSSKEMDSAEDNNSNYNQTRVAYKPVYFTAVENHENHETSENSANKKDNRKQTFRAPAPKLLKDPFDKSIADPLNRVVSPTSSSQEYPPAASFQPGSAQQPHHVPYLPRAYSPTGRLSPVSYRQNVFFQESRQRYPSVFIDPCAPAPSSAVPDRARSPPLPLPVISSQPQQMSQGFMISPRNMRPGTESNTSLPPISSISSQASVPPSPGHSISSAKSSRFLFSRNSSSTSTSASQLRPSIFDIHHASSTTNSSISAHNSIFSGSSISSNGSIGSRFGSSISSMLNEERRIPSFTNNSISSISVPITSSSLKTVTSVINDTSSSGRSETPENSAHTTSVIVKGESKNHERNKASLEPSKSTPKISELLNRNDAKDNSEISEKKDVAEDLDGKKSKKTDDNNDLNHDENVRGKRDEKVEVKSK</sequence>
<evidence type="ECO:0000256" key="1">
    <source>
        <dbReference type="ARBA" id="ARBA00004123"/>
    </source>
</evidence>
<feature type="region of interest" description="Disordered" evidence="10">
    <location>
        <begin position="366"/>
        <end position="421"/>
    </location>
</feature>
<feature type="compositionally biased region" description="Basic and acidic residues" evidence="10">
    <location>
        <begin position="746"/>
        <end position="756"/>
    </location>
</feature>
<evidence type="ECO:0000256" key="7">
    <source>
        <dbReference type="ARBA" id="ARBA00068818"/>
    </source>
</evidence>
<feature type="compositionally biased region" description="Polar residues" evidence="10">
    <location>
        <begin position="723"/>
        <end position="742"/>
    </location>
</feature>
<comment type="subcellular location">
    <subcellularLocation>
        <location evidence="1">Nucleus</location>
    </subcellularLocation>
</comment>
<dbReference type="PRINTS" id="PR00056">
    <property type="entry name" value="HSFDOMAIN"/>
</dbReference>
<proteinExistence type="inferred from homology"/>
<dbReference type="AlphaFoldDB" id="A0A1E3NIA1"/>
<reference evidence="12 13" key="1">
    <citation type="journal article" date="2016" name="Proc. Natl. Acad. Sci. U.S.A.">
        <title>Comparative genomics of biotechnologically important yeasts.</title>
        <authorList>
            <person name="Riley R."/>
            <person name="Haridas S."/>
            <person name="Wolfe K.H."/>
            <person name="Lopes M.R."/>
            <person name="Hittinger C.T."/>
            <person name="Goeker M."/>
            <person name="Salamov A.A."/>
            <person name="Wisecaver J.H."/>
            <person name="Long T.M."/>
            <person name="Calvey C.H."/>
            <person name="Aerts A.L."/>
            <person name="Barry K.W."/>
            <person name="Choi C."/>
            <person name="Clum A."/>
            <person name="Coughlan A.Y."/>
            <person name="Deshpande S."/>
            <person name="Douglass A.P."/>
            <person name="Hanson S.J."/>
            <person name="Klenk H.-P."/>
            <person name="LaButti K.M."/>
            <person name="Lapidus A."/>
            <person name="Lindquist E.A."/>
            <person name="Lipzen A.M."/>
            <person name="Meier-Kolthoff J.P."/>
            <person name="Ohm R.A."/>
            <person name="Otillar R.P."/>
            <person name="Pangilinan J.L."/>
            <person name="Peng Y."/>
            <person name="Rokas A."/>
            <person name="Rosa C.A."/>
            <person name="Scheuner C."/>
            <person name="Sibirny A.A."/>
            <person name="Slot J.C."/>
            <person name="Stielow J.B."/>
            <person name="Sun H."/>
            <person name="Kurtzman C.P."/>
            <person name="Blackwell M."/>
            <person name="Grigoriev I.V."/>
            <person name="Jeffries T.W."/>
        </authorList>
    </citation>
    <scope>NUCLEOTIDE SEQUENCE [LARGE SCALE GENOMIC DNA]</scope>
    <source>
        <strain evidence="12 13">NRRL Y-2026</strain>
    </source>
</reference>
<evidence type="ECO:0000256" key="2">
    <source>
        <dbReference type="ARBA" id="ARBA00006403"/>
    </source>
</evidence>
<evidence type="ECO:0000259" key="11">
    <source>
        <dbReference type="PROSITE" id="PS00434"/>
    </source>
</evidence>
<evidence type="ECO:0000313" key="13">
    <source>
        <dbReference type="Proteomes" id="UP000094455"/>
    </source>
</evidence>
<feature type="compositionally biased region" description="Low complexity" evidence="10">
    <location>
        <begin position="197"/>
        <end position="222"/>
    </location>
</feature>
<dbReference type="InterPro" id="IPR000232">
    <property type="entry name" value="HSF_DNA-bd"/>
</dbReference>
<dbReference type="Gene3D" id="1.10.10.10">
    <property type="entry name" value="Winged helix-like DNA-binding domain superfamily/Winged helix DNA-binding domain"/>
    <property type="match status" value="1"/>
</dbReference>
<evidence type="ECO:0000256" key="9">
    <source>
        <dbReference type="RuleBase" id="RU004020"/>
    </source>
</evidence>
<dbReference type="Proteomes" id="UP000094455">
    <property type="component" value="Unassembled WGS sequence"/>
</dbReference>
<keyword evidence="4" id="KW-0238">DNA-binding</keyword>
<keyword evidence="3" id="KW-0805">Transcription regulation</keyword>
<dbReference type="PANTHER" id="PTHR10015:SF427">
    <property type="entry name" value="HEAT SHOCK FACTOR PROTEIN"/>
    <property type="match status" value="1"/>
</dbReference>
<evidence type="ECO:0000256" key="8">
    <source>
        <dbReference type="ARBA" id="ARBA00084017"/>
    </source>
</evidence>
<feature type="region of interest" description="Disordered" evidence="10">
    <location>
        <begin position="550"/>
        <end position="618"/>
    </location>
</feature>
<dbReference type="PANTHER" id="PTHR10015">
    <property type="entry name" value="HEAT SHOCK TRANSCRIPTION FACTOR"/>
    <property type="match status" value="1"/>
</dbReference>